<gene>
    <name evidence="2" type="ORF">SPF06_02440</name>
</gene>
<evidence type="ECO:0000313" key="2">
    <source>
        <dbReference type="EMBL" id="MEA5453571.1"/>
    </source>
</evidence>
<evidence type="ECO:0008006" key="4">
    <source>
        <dbReference type="Google" id="ProtNLM"/>
    </source>
</evidence>
<dbReference type="Proteomes" id="UP001304769">
    <property type="component" value="Unassembled WGS sequence"/>
</dbReference>
<feature type="chain" id="PRO_5046119093" description="Lipoprotein" evidence="1">
    <location>
        <begin position="22"/>
        <end position="145"/>
    </location>
</feature>
<name>A0ABU5T1P4_9MICC</name>
<evidence type="ECO:0000313" key="3">
    <source>
        <dbReference type="Proteomes" id="UP001304769"/>
    </source>
</evidence>
<accession>A0ABU5T1P4</accession>
<keyword evidence="3" id="KW-1185">Reference proteome</keyword>
<feature type="signal peptide" evidence="1">
    <location>
        <begin position="1"/>
        <end position="21"/>
    </location>
</feature>
<evidence type="ECO:0000256" key="1">
    <source>
        <dbReference type="SAM" id="SignalP"/>
    </source>
</evidence>
<comment type="caution">
    <text evidence="2">The sequence shown here is derived from an EMBL/GenBank/DDBJ whole genome shotgun (WGS) entry which is preliminary data.</text>
</comment>
<organism evidence="2 3">
    <name type="scientific">Sinomonas terricola</name>
    <dbReference type="NCBI Taxonomy" id="3110330"/>
    <lineage>
        <taxon>Bacteria</taxon>
        <taxon>Bacillati</taxon>
        <taxon>Actinomycetota</taxon>
        <taxon>Actinomycetes</taxon>
        <taxon>Micrococcales</taxon>
        <taxon>Micrococcaceae</taxon>
        <taxon>Sinomonas</taxon>
    </lineage>
</organism>
<dbReference type="RefSeq" id="WP_323277324.1">
    <property type="nucleotide sequence ID" value="NZ_JAYGGQ010000001.1"/>
</dbReference>
<proteinExistence type="predicted"/>
<dbReference type="PROSITE" id="PS51257">
    <property type="entry name" value="PROKAR_LIPOPROTEIN"/>
    <property type="match status" value="1"/>
</dbReference>
<sequence length="145" mass="14600">MRRPVVLGAAALTTPLAAVLAAVVAGCGAETQAPEPSASKGTSMSADCQHTGAYKLVPSVNGSYPLLPTSPRGAAATPRVRMVSAKPHATPPTLDVSITADDPALGGPKEFAGLTVGSAAEFGGYTVRVTDICDGEAWFDVVSHP</sequence>
<dbReference type="EMBL" id="JAYGGQ010000001">
    <property type="protein sequence ID" value="MEA5453571.1"/>
    <property type="molecule type" value="Genomic_DNA"/>
</dbReference>
<reference evidence="2 3" key="1">
    <citation type="submission" date="2023-12" db="EMBL/GenBank/DDBJ databases">
        <title>Sinomonas terricola sp. nov, isolated from litchi orchard soil in Guangdong, PR China.</title>
        <authorList>
            <person name="Jiaxin W."/>
            <person name="Yang Z."/>
            <person name="Honghui Z."/>
        </authorList>
    </citation>
    <scope>NUCLEOTIDE SEQUENCE [LARGE SCALE GENOMIC DNA]</scope>
    <source>
        <strain evidence="2 3">JGH33</strain>
    </source>
</reference>
<protein>
    <recommendedName>
        <fullName evidence="4">Lipoprotein</fullName>
    </recommendedName>
</protein>
<keyword evidence="1" id="KW-0732">Signal</keyword>